<dbReference type="CDD" id="cd16279">
    <property type="entry name" value="metallo-hydrolase-like_MBL-fold"/>
    <property type="match status" value="1"/>
</dbReference>
<evidence type="ECO:0000313" key="3">
    <source>
        <dbReference type="Proteomes" id="UP000217076"/>
    </source>
</evidence>
<proteinExistence type="predicted"/>
<dbReference type="PANTHER" id="PTHR42663:SF6">
    <property type="entry name" value="HYDROLASE C777.06C-RELATED"/>
    <property type="match status" value="1"/>
</dbReference>
<organism evidence="2 3">
    <name type="scientific">Roseospirillum parvum</name>
    <dbReference type="NCBI Taxonomy" id="83401"/>
    <lineage>
        <taxon>Bacteria</taxon>
        <taxon>Pseudomonadati</taxon>
        <taxon>Pseudomonadota</taxon>
        <taxon>Alphaproteobacteria</taxon>
        <taxon>Rhodospirillales</taxon>
        <taxon>Rhodospirillaceae</taxon>
        <taxon>Roseospirillum</taxon>
    </lineage>
</organism>
<feature type="domain" description="Metallo-beta-lactamase" evidence="1">
    <location>
        <begin position="44"/>
        <end position="228"/>
    </location>
</feature>
<dbReference type="STRING" id="83401.SAMN05421742_103222"/>
<dbReference type="EMBL" id="FNCV01000003">
    <property type="protein sequence ID" value="SDG92647.1"/>
    <property type="molecule type" value="Genomic_DNA"/>
</dbReference>
<keyword evidence="3" id="KW-1185">Reference proteome</keyword>
<dbReference type="SMART" id="SM00849">
    <property type="entry name" value="Lactamase_B"/>
    <property type="match status" value="1"/>
</dbReference>
<dbReference type="PANTHER" id="PTHR42663">
    <property type="entry name" value="HYDROLASE C777.06C-RELATED-RELATED"/>
    <property type="match status" value="1"/>
</dbReference>
<dbReference type="InterPro" id="IPR001279">
    <property type="entry name" value="Metallo-B-lactamas"/>
</dbReference>
<dbReference type="SUPFAM" id="SSF56281">
    <property type="entry name" value="Metallo-hydrolase/oxidoreductase"/>
    <property type="match status" value="1"/>
</dbReference>
<protein>
    <submittedName>
        <fullName evidence="2">Phosphoribosyl 1,2-cyclic phosphate phosphodiesterase</fullName>
    </submittedName>
</protein>
<evidence type="ECO:0000259" key="1">
    <source>
        <dbReference type="SMART" id="SM00849"/>
    </source>
</evidence>
<sequence>MSGLETHPQGTRLTLLGTGGAGGVPMVSVGWGACDPAEPRNRRLRSSALIETAGRRILIDTTPDLRQQLLTVGVNRLDAVLFTHTHADHIHGLDDLREVNRVIRDGLPVYADASTLDSLTHRFAYAFDELDLEKEPVWRPWLRPRVIADPKPGPVRFEVAPADGGAAVTLTALWQDHGIGHSLGFRIGNMAYCTDAWELPPSTRDALRGLEVLVVGCLINREHHTHAHVDKVLAWVDDLKPRRTVLTHMGPGLDFGRLSRELPEGVEPGHDGMVLYGT</sequence>
<accession>A0A1G7Y8F1</accession>
<gene>
    <name evidence="2" type="ORF">SAMN05421742_103222</name>
</gene>
<evidence type="ECO:0000313" key="2">
    <source>
        <dbReference type="EMBL" id="SDG92647.1"/>
    </source>
</evidence>
<dbReference type="InterPro" id="IPR036866">
    <property type="entry name" value="RibonucZ/Hydroxyglut_hydro"/>
</dbReference>
<dbReference type="Proteomes" id="UP000217076">
    <property type="component" value="Unassembled WGS sequence"/>
</dbReference>
<dbReference type="Gene3D" id="3.60.15.10">
    <property type="entry name" value="Ribonuclease Z/Hydroxyacylglutathione hydrolase-like"/>
    <property type="match status" value="1"/>
</dbReference>
<reference evidence="3" key="1">
    <citation type="submission" date="2016-10" db="EMBL/GenBank/DDBJ databases">
        <authorList>
            <person name="Varghese N."/>
            <person name="Submissions S."/>
        </authorList>
    </citation>
    <scope>NUCLEOTIDE SEQUENCE [LARGE SCALE GENOMIC DNA]</scope>
    <source>
        <strain evidence="3">930I</strain>
    </source>
</reference>
<dbReference type="AlphaFoldDB" id="A0A1G7Y8F1"/>
<name>A0A1G7Y8F1_9PROT</name>
<dbReference type="RefSeq" id="WP_245689310.1">
    <property type="nucleotide sequence ID" value="NZ_FNCV01000003.1"/>
</dbReference>
<dbReference type="Pfam" id="PF12706">
    <property type="entry name" value="Lactamase_B_2"/>
    <property type="match status" value="1"/>
</dbReference>